<feature type="transmembrane region" description="Helical" evidence="1">
    <location>
        <begin position="7"/>
        <end position="27"/>
    </location>
</feature>
<gene>
    <name evidence="2" type="ORF">AVDCRST_MAG53-86</name>
</gene>
<accession>A0A6J4RHV2</accession>
<feature type="transmembrane region" description="Helical" evidence="1">
    <location>
        <begin position="33"/>
        <end position="49"/>
    </location>
</feature>
<reference evidence="2" key="1">
    <citation type="submission" date="2020-02" db="EMBL/GenBank/DDBJ databases">
        <authorList>
            <person name="Meier V. D."/>
        </authorList>
    </citation>
    <scope>NUCLEOTIDE SEQUENCE</scope>
    <source>
        <strain evidence="2">AVDCRST_MAG53</strain>
    </source>
</reference>
<protein>
    <recommendedName>
        <fullName evidence="3">DUF4886 domain-containing protein</fullName>
    </recommendedName>
</protein>
<sequence length="384" mass="42059">MRRRPPVTLVAYMASIAAILLAGFAFGGADAELLPVAVLLGAGVAGLYFRIRLVWIVFTAFQAGNLLYAVTLQRGGPIVVAIALLALLLAPPSRRYFRREPRAASEPVSRTGRTGRLVAVVLAGLLVGLVGHAVIFRPDPVSGDVDLVRSPRSGLRVLFVGNNLTADNSMTTMVRRLAESDRQAAPIFAVQYARRGSTLEAALEDRRLRDLLAGERWNHVVLQEHSLAISRGNDREARTFPAAFALESLSRRSGAQTLLFASWGYREGDEDAVPDDTYGAMQSRVSRAYFELASRLPAVMAPVGLAWEAALRRQPQLQLWGDDGRRPSLAGSYLTACVLYIQLTHRDPTGSRFTAALDRAQAQSLQRIAKESVLRMYPEALRRQ</sequence>
<dbReference type="EMBL" id="CADCVR010000006">
    <property type="protein sequence ID" value="CAA9474106.1"/>
    <property type="molecule type" value="Genomic_DNA"/>
</dbReference>
<feature type="transmembrane region" description="Helical" evidence="1">
    <location>
        <begin position="54"/>
        <end position="72"/>
    </location>
</feature>
<proteinExistence type="predicted"/>
<dbReference type="InterPro" id="IPR036514">
    <property type="entry name" value="SGNH_hydro_sf"/>
</dbReference>
<feature type="transmembrane region" description="Helical" evidence="1">
    <location>
        <begin position="78"/>
        <end position="97"/>
    </location>
</feature>
<keyword evidence="1" id="KW-1133">Transmembrane helix</keyword>
<keyword evidence="1" id="KW-0812">Transmembrane</keyword>
<evidence type="ECO:0000313" key="2">
    <source>
        <dbReference type="EMBL" id="CAA9474106.1"/>
    </source>
</evidence>
<name>A0A6J4RHV2_9ACTN</name>
<dbReference type="AlphaFoldDB" id="A0A6J4RHV2"/>
<feature type="transmembrane region" description="Helical" evidence="1">
    <location>
        <begin position="117"/>
        <end position="136"/>
    </location>
</feature>
<evidence type="ECO:0000256" key="1">
    <source>
        <dbReference type="SAM" id="Phobius"/>
    </source>
</evidence>
<keyword evidence="1" id="KW-0472">Membrane</keyword>
<organism evidence="2">
    <name type="scientific">uncultured Solirubrobacteraceae bacterium</name>
    <dbReference type="NCBI Taxonomy" id="1162706"/>
    <lineage>
        <taxon>Bacteria</taxon>
        <taxon>Bacillati</taxon>
        <taxon>Actinomycetota</taxon>
        <taxon>Thermoleophilia</taxon>
        <taxon>Solirubrobacterales</taxon>
        <taxon>Solirubrobacteraceae</taxon>
        <taxon>environmental samples</taxon>
    </lineage>
</organism>
<evidence type="ECO:0008006" key="3">
    <source>
        <dbReference type="Google" id="ProtNLM"/>
    </source>
</evidence>
<dbReference type="Gene3D" id="3.40.50.1110">
    <property type="entry name" value="SGNH hydrolase"/>
    <property type="match status" value="1"/>
</dbReference>